<keyword evidence="1" id="KW-0675">Receptor</keyword>
<dbReference type="PANTHER" id="PTHR21174">
    <property type="match status" value="1"/>
</dbReference>
<accession>A0A934Q0Y2</accession>
<dbReference type="SUPFAM" id="SSF109604">
    <property type="entry name" value="HD-domain/PDEase-like"/>
    <property type="match status" value="1"/>
</dbReference>
<dbReference type="AlphaFoldDB" id="A0A934Q0Y2"/>
<gene>
    <name evidence="1" type="ORF">I8E28_09025</name>
</gene>
<sequence>MSIRLDEWKRIWSELGARTLNGGLMNQLVAAYSEPHRKYHTLAHLRDCLAHFDAARPLARRPAEVELALWFHDAVYDPRRADNEERSAAWAHASVLASGCAADIADRVRNLVLATQHHEASEACPGRREATGPGDPDTRLLVDVDLTILGTPYSRFDEYEGQVREEYAHVDDAAWREGRARVLRAFLDRPRIYQLDVFHDVYEKRARENLQRALDAFTA</sequence>
<dbReference type="PANTHER" id="PTHR21174:SF0">
    <property type="entry name" value="HD PHOSPHOHYDROLASE FAMILY PROTEIN-RELATED"/>
    <property type="match status" value="1"/>
</dbReference>
<dbReference type="RefSeq" id="WP_200787651.1">
    <property type="nucleotide sequence ID" value="NZ_JAEDAO010000001.1"/>
</dbReference>
<proteinExistence type="predicted"/>
<keyword evidence="2" id="KW-1185">Reference proteome</keyword>
<name>A0A934Q0Y2_9BURK</name>
<dbReference type="InterPro" id="IPR009218">
    <property type="entry name" value="HD_phosphohydro"/>
</dbReference>
<evidence type="ECO:0000313" key="2">
    <source>
        <dbReference type="Proteomes" id="UP000617041"/>
    </source>
</evidence>
<dbReference type="EMBL" id="JAEDAO010000001">
    <property type="protein sequence ID" value="MBK0392733.1"/>
    <property type="molecule type" value="Genomic_DNA"/>
</dbReference>
<evidence type="ECO:0000313" key="1">
    <source>
        <dbReference type="EMBL" id="MBK0392733.1"/>
    </source>
</evidence>
<organism evidence="1 2">
    <name type="scientific">Ramlibacter algicola</name>
    <dbReference type="NCBI Taxonomy" id="2795217"/>
    <lineage>
        <taxon>Bacteria</taxon>
        <taxon>Pseudomonadati</taxon>
        <taxon>Pseudomonadota</taxon>
        <taxon>Betaproteobacteria</taxon>
        <taxon>Burkholderiales</taxon>
        <taxon>Comamonadaceae</taxon>
        <taxon>Ramlibacter</taxon>
    </lineage>
</organism>
<dbReference type="Proteomes" id="UP000617041">
    <property type="component" value="Unassembled WGS sequence"/>
</dbReference>
<protein>
    <submittedName>
        <fullName evidence="1">N-methyl-D-aspartate receptor NMDAR2C subunit</fullName>
    </submittedName>
</protein>
<reference evidence="1" key="1">
    <citation type="submission" date="2020-12" db="EMBL/GenBank/DDBJ databases">
        <title>Ramlibacter sp. nov., isolated from a freshwater alga, Cryptomonas.</title>
        <authorList>
            <person name="Kim H.M."/>
            <person name="Jeon C.O."/>
        </authorList>
    </citation>
    <scope>NUCLEOTIDE SEQUENCE</scope>
    <source>
        <strain evidence="1">CrO1</strain>
    </source>
</reference>
<dbReference type="PIRSF" id="PIRSF035170">
    <property type="entry name" value="HD_phosphohydro"/>
    <property type="match status" value="1"/>
</dbReference>
<comment type="caution">
    <text evidence="1">The sequence shown here is derived from an EMBL/GenBank/DDBJ whole genome shotgun (WGS) entry which is preliminary data.</text>
</comment>